<dbReference type="AlphaFoldDB" id="A0A1Q9BXK8"/>
<feature type="compositionally biased region" description="Basic and acidic residues" evidence="1">
    <location>
        <begin position="1"/>
        <end position="26"/>
    </location>
</feature>
<sequence length="334" mass="35478">MPNIHLKHEAEMRGKRDDLVHTKPEQPSDGTAGKDIVESVASGDGGLFATEEVALRLGGNVGAGELVEVDVPVSSRDPIGDVLDKGEELCQDGGVGLRVQARARLQVYRDDNKSPLGVLERHKPSFGAVCGRERFGLARRLGFDGNVGEGGQGREFERPCGARAVLKDLPNELAFQCFFRQPLVLDPVCTGYGCTMQIGIVGQLAPKKGGKVAQLGDAFSSRAVSALSSMSSGTGSPCHCARSLLWPVVSGWGSHAALTFKGVALLPYQQRFVERNGAATRSEGLVLVGLDRSAEAGQGRAKGRDEKGHQGDLQVLKRLLAKGTRNEISVCKAL</sequence>
<accession>A0A1Q9BXK8</accession>
<evidence type="ECO:0000256" key="1">
    <source>
        <dbReference type="SAM" id="MobiDB-lite"/>
    </source>
</evidence>
<proteinExistence type="predicted"/>
<organism evidence="2 3">
    <name type="scientific">Symbiodinium microadriaticum</name>
    <name type="common">Dinoflagellate</name>
    <name type="synonym">Zooxanthella microadriatica</name>
    <dbReference type="NCBI Taxonomy" id="2951"/>
    <lineage>
        <taxon>Eukaryota</taxon>
        <taxon>Sar</taxon>
        <taxon>Alveolata</taxon>
        <taxon>Dinophyceae</taxon>
        <taxon>Suessiales</taxon>
        <taxon>Symbiodiniaceae</taxon>
        <taxon>Symbiodinium</taxon>
    </lineage>
</organism>
<name>A0A1Q9BXK8_SYMMI</name>
<dbReference type="OrthoDB" id="10336014at2759"/>
<dbReference type="Proteomes" id="UP000186817">
    <property type="component" value="Unassembled WGS sequence"/>
</dbReference>
<protein>
    <submittedName>
        <fullName evidence="2">Uncharacterized protein</fullName>
    </submittedName>
</protein>
<evidence type="ECO:0000313" key="2">
    <source>
        <dbReference type="EMBL" id="OLP75419.1"/>
    </source>
</evidence>
<feature type="region of interest" description="Disordered" evidence="1">
    <location>
        <begin position="1"/>
        <end position="34"/>
    </location>
</feature>
<dbReference type="EMBL" id="LSRX01002496">
    <property type="protein sequence ID" value="OLP75419.1"/>
    <property type="molecule type" value="Genomic_DNA"/>
</dbReference>
<gene>
    <name evidence="2" type="ORF">AK812_SmicGene44783</name>
</gene>
<keyword evidence="3" id="KW-1185">Reference proteome</keyword>
<reference evidence="2 3" key="1">
    <citation type="submission" date="2016-02" db="EMBL/GenBank/DDBJ databases">
        <title>Genome analysis of coral dinoflagellate symbionts highlights evolutionary adaptations to a symbiotic lifestyle.</title>
        <authorList>
            <person name="Aranda M."/>
            <person name="Li Y."/>
            <person name="Liew Y.J."/>
            <person name="Baumgarten S."/>
            <person name="Simakov O."/>
            <person name="Wilson M."/>
            <person name="Piel J."/>
            <person name="Ashoor H."/>
            <person name="Bougouffa S."/>
            <person name="Bajic V.B."/>
            <person name="Ryu T."/>
            <person name="Ravasi T."/>
            <person name="Bayer T."/>
            <person name="Micklem G."/>
            <person name="Kim H."/>
            <person name="Bhak J."/>
            <person name="Lajeunesse T.C."/>
            <person name="Voolstra C.R."/>
        </authorList>
    </citation>
    <scope>NUCLEOTIDE SEQUENCE [LARGE SCALE GENOMIC DNA]</scope>
    <source>
        <strain evidence="2 3">CCMP2467</strain>
    </source>
</reference>
<comment type="caution">
    <text evidence="2">The sequence shown here is derived from an EMBL/GenBank/DDBJ whole genome shotgun (WGS) entry which is preliminary data.</text>
</comment>
<evidence type="ECO:0000313" key="3">
    <source>
        <dbReference type="Proteomes" id="UP000186817"/>
    </source>
</evidence>